<organism evidence="3 4">
    <name type="scientific">Uabimicrobium amorphum</name>
    <dbReference type="NCBI Taxonomy" id="2596890"/>
    <lineage>
        <taxon>Bacteria</taxon>
        <taxon>Pseudomonadati</taxon>
        <taxon>Planctomycetota</taxon>
        <taxon>Candidatus Uabimicrobiia</taxon>
        <taxon>Candidatus Uabimicrobiales</taxon>
        <taxon>Candidatus Uabimicrobiaceae</taxon>
        <taxon>Candidatus Uabimicrobium</taxon>
    </lineage>
</organism>
<dbReference type="PROSITE" id="PS50110">
    <property type="entry name" value="RESPONSE_REGULATORY"/>
    <property type="match status" value="1"/>
</dbReference>
<evidence type="ECO:0000256" key="1">
    <source>
        <dbReference type="PROSITE-ProRule" id="PRU00169"/>
    </source>
</evidence>
<gene>
    <name evidence="3" type="ORF">UABAM_04056</name>
</gene>
<evidence type="ECO:0000259" key="2">
    <source>
        <dbReference type="PROSITE" id="PS50110"/>
    </source>
</evidence>
<dbReference type="RefSeq" id="WP_151969771.1">
    <property type="nucleotide sequence ID" value="NZ_AP019860.1"/>
</dbReference>
<dbReference type="Gene3D" id="1.25.40.10">
    <property type="entry name" value="Tetratricopeptide repeat domain"/>
    <property type="match status" value="1"/>
</dbReference>
<dbReference type="CDD" id="cd00156">
    <property type="entry name" value="REC"/>
    <property type="match status" value="1"/>
</dbReference>
<dbReference type="InterPro" id="IPR011990">
    <property type="entry name" value="TPR-like_helical_dom_sf"/>
</dbReference>
<feature type="domain" description="Response regulatory" evidence="2">
    <location>
        <begin position="2"/>
        <end position="118"/>
    </location>
</feature>
<evidence type="ECO:0000313" key="3">
    <source>
        <dbReference type="EMBL" id="BBM85682.1"/>
    </source>
</evidence>
<dbReference type="SUPFAM" id="SSF48452">
    <property type="entry name" value="TPR-like"/>
    <property type="match status" value="1"/>
</dbReference>
<protein>
    <submittedName>
        <fullName evidence="3">Two-component system response regulator</fullName>
    </submittedName>
</protein>
<dbReference type="AlphaFoldDB" id="A0A5S9F4L4"/>
<dbReference type="GO" id="GO:0000160">
    <property type="term" value="P:phosphorelay signal transduction system"/>
    <property type="evidence" value="ECO:0007669"/>
    <property type="project" value="InterPro"/>
</dbReference>
<dbReference type="InterPro" id="IPR011006">
    <property type="entry name" value="CheY-like_superfamily"/>
</dbReference>
<dbReference type="Proteomes" id="UP000326354">
    <property type="component" value="Chromosome"/>
</dbReference>
<evidence type="ECO:0000313" key="4">
    <source>
        <dbReference type="Proteomes" id="UP000326354"/>
    </source>
</evidence>
<reference evidence="3 4" key="1">
    <citation type="submission" date="2019-08" db="EMBL/GenBank/DDBJ databases">
        <title>Complete genome sequence of Candidatus Uab amorphum.</title>
        <authorList>
            <person name="Shiratori T."/>
            <person name="Suzuki S."/>
            <person name="Kakizawa Y."/>
            <person name="Ishida K."/>
        </authorList>
    </citation>
    <scope>NUCLEOTIDE SEQUENCE [LARGE SCALE GENOMIC DNA]</scope>
    <source>
        <strain evidence="3 4">SRT547</strain>
    </source>
</reference>
<dbReference type="Gene3D" id="3.40.50.2300">
    <property type="match status" value="1"/>
</dbReference>
<dbReference type="EMBL" id="AP019860">
    <property type="protein sequence ID" value="BBM85682.1"/>
    <property type="molecule type" value="Genomic_DNA"/>
</dbReference>
<sequence length="227" mass="25827">MKKDILIVGEDHSQTIQDAINNANYQYKIANDLRGCLDIIRDGIPKLIIVDNEAVGEQSVEICETLKNYPGTKRIPLIFITPKSSVTSLLQVLYIPVEDYIFFPLDVEEFKMRVQVLVELEAYKESKTLASVEEKIGELEKLLELFPDYHAARQELGEIYEKTENTEAALKTLLGLAEGYYQQNNFGMAMDVITRMKRMIAEKSVQLSGGAQFHEALERCFQILGKE</sequence>
<dbReference type="SUPFAM" id="SSF52172">
    <property type="entry name" value="CheY-like"/>
    <property type="match status" value="1"/>
</dbReference>
<name>A0A5S9F4L4_UABAM</name>
<dbReference type="KEGG" id="uam:UABAM_04056"/>
<dbReference type="InterPro" id="IPR001789">
    <property type="entry name" value="Sig_transdc_resp-reg_receiver"/>
</dbReference>
<keyword evidence="1" id="KW-0597">Phosphoprotein</keyword>
<keyword evidence="4" id="KW-1185">Reference proteome</keyword>
<feature type="modified residue" description="4-aspartylphosphate" evidence="1">
    <location>
        <position position="51"/>
    </location>
</feature>
<accession>A0A5S9F4L4</accession>
<proteinExistence type="predicted"/>